<reference evidence="2 3" key="1">
    <citation type="submission" date="2020-12" db="EMBL/GenBank/DDBJ databases">
        <title>FDA dAtabase for Regulatory Grade micrObial Sequences (FDA-ARGOS): Supporting development and validation of Infectious Disease Dx tests.</title>
        <authorList>
            <person name="Sproer C."/>
            <person name="Gronow S."/>
            <person name="Severitt S."/>
            <person name="Schroder I."/>
            <person name="Tallon L."/>
            <person name="Sadzewicz L."/>
            <person name="Zhao X."/>
            <person name="Boylan J."/>
            <person name="Ott S."/>
            <person name="Bowen H."/>
            <person name="Vavikolanu K."/>
            <person name="Mehta A."/>
            <person name="Aluvathingal J."/>
            <person name="Nadendla S."/>
            <person name="Lowell S."/>
            <person name="Myers T."/>
            <person name="Yan Y."/>
            <person name="Sichtig H."/>
        </authorList>
    </citation>
    <scope>NUCLEOTIDE SEQUENCE [LARGE SCALE GENOMIC DNA]</scope>
    <source>
        <strain evidence="2 3">FDAARGOS_909</strain>
    </source>
</reference>
<evidence type="ECO:0000313" key="1">
    <source>
        <dbReference type="EMBL" id="QPS06521.1"/>
    </source>
</evidence>
<gene>
    <name evidence="1" type="ORF">I6G66_19680</name>
    <name evidence="2" type="ORF">I6G66_23470</name>
</gene>
<protein>
    <submittedName>
        <fullName evidence="2">Uncharacterized protein</fullName>
    </submittedName>
</protein>
<proteinExistence type="predicted"/>
<evidence type="ECO:0000313" key="2">
    <source>
        <dbReference type="EMBL" id="QPS07217.1"/>
    </source>
</evidence>
<evidence type="ECO:0000313" key="3">
    <source>
        <dbReference type="Proteomes" id="UP000594778"/>
    </source>
</evidence>
<dbReference type="Proteomes" id="UP000594778">
    <property type="component" value="Chromosome"/>
</dbReference>
<sequence length="86" mass="9940">MNFTSILMSVFGFKEPSSKELGCSPQTPTLIGCIFLRIEAENFFFASDSLRSVKSCILAQLSLHFQRFLRFLLYPAQQEREENARR</sequence>
<accession>A0A7T2S1P4</accession>
<dbReference type="EMBL" id="CP065668">
    <property type="protein sequence ID" value="QPS07217.1"/>
    <property type="molecule type" value="Genomic_DNA"/>
</dbReference>
<organism evidence="2 3">
    <name type="scientific">Delftia acidovorans</name>
    <name type="common">Pseudomonas acidovorans</name>
    <name type="synonym">Comamonas acidovorans</name>
    <dbReference type="NCBI Taxonomy" id="80866"/>
    <lineage>
        <taxon>Bacteria</taxon>
        <taxon>Pseudomonadati</taxon>
        <taxon>Pseudomonadota</taxon>
        <taxon>Betaproteobacteria</taxon>
        <taxon>Burkholderiales</taxon>
        <taxon>Comamonadaceae</taxon>
        <taxon>Delftia</taxon>
    </lineage>
</organism>
<dbReference type="EMBL" id="CP065668">
    <property type="protein sequence ID" value="QPS06521.1"/>
    <property type="molecule type" value="Genomic_DNA"/>
</dbReference>
<name>A0A7T2S1P4_DELAC</name>
<dbReference type="AlphaFoldDB" id="A0A7T2S1P4"/>